<organism evidence="1">
    <name type="scientific">viral metagenome</name>
    <dbReference type="NCBI Taxonomy" id="1070528"/>
    <lineage>
        <taxon>unclassified sequences</taxon>
        <taxon>metagenomes</taxon>
        <taxon>organismal metagenomes</taxon>
    </lineage>
</organism>
<reference evidence="1" key="1">
    <citation type="submission" date="2020-03" db="EMBL/GenBank/DDBJ databases">
        <title>The deep terrestrial virosphere.</title>
        <authorList>
            <person name="Holmfeldt K."/>
            <person name="Nilsson E."/>
            <person name="Simone D."/>
            <person name="Lopez-Fernandez M."/>
            <person name="Wu X."/>
            <person name="de Brujin I."/>
            <person name="Lundin D."/>
            <person name="Andersson A."/>
            <person name="Bertilsson S."/>
            <person name="Dopson M."/>
        </authorList>
    </citation>
    <scope>NUCLEOTIDE SEQUENCE</scope>
    <source>
        <strain evidence="1">MM415A00499</strain>
    </source>
</reference>
<name>A0A6M3KI95_9ZZZZ</name>
<dbReference type="AlphaFoldDB" id="A0A6M3KI95"/>
<protein>
    <submittedName>
        <fullName evidence="1">Uncharacterized protein</fullName>
    </submittedName>
</protein>
<sequence length="158" mass="17740">MKIYANWGSAVSRLYLRFYVKPGASASGGEIINYFPMFCDDTAGAHQTVAVYWYATSNSDWRVYLYAAGLSTNYFTLADGSKYRIEVDAYNSNTCTLKVWDSTETTVLNNVSAETVTITGAAFDIQYMQFYDTYNSNTDSIFYIDDLEASAVDWVGAY</sequence>
<evidence type="ECO:0000313" key="1">
    <source>
        <dbReference type="EMBL" id="QJA81733.1"/>
    </source>
</evidence>
<proteinExistence type="predicted"/>
<gene>
    <name evidence="1" type="ORF">MM415A00499_0008</name>
</gene>
<accession>A0A6M3KI95</accession>
<dbReference type="EMBL" id="MT142468">
    <property type="protein sequence ID" value="QJA81733.1"/>
    <property type="molecule type" value="Genomic_DNA"/>
</dbReference>